<reference evidence="2" key="2">
    <citation type="journal article" date="2021" name="Syst. Appl. Microbiol.">
        <title>Roseomonas hellenica sp. nov., isolated from roots of wild-growing Alkanna tinctoria.</title>
        <authorList>
            <person name="Rat A."/>
            <person name="Naranjo H.D."/>
            <person name="Lebbe L."/>
            <person name="Cnockaert M."/>
            <person name="Krigas N."/>
            <person name="Grigoriadou K."/>
            <person name="Maloupa E."/>
            <person name="Willems A."/>
        </authorList>
    </citation>
    <scope>NUCLEOTIDE SEQUENCE</scope>
    <source>
        <strain evidence="2">LMG 28251</strain>
    </source>
</reference>
<dbReference type="InterPro" id="IPR000182">
    <property type="entry name" value="GNAT_dom"/>
</dbReference>
<dbReference type="InterPro" id="IPR016181">
    <property type="entry name" value="Acyl_CoA_acyltransferase"/>
</dbReference>
<dbReference type="CDD" id="cd04301">
    <property type="entry name" value="NAT_SF"/>
    <property type="match status" value="1"/>
</dbReference>
<dbReference type="PROSITE" id="PS51186">
    <property type="entry name" value="GNAT"/>
    <property type="match status" value="1"/>
</dbReference>
<dbReference type="PANTHER" id="PTHR43305:SF1">
    <property type="entry name" value="FAMILY N-ACETYLTRANSFERASE, PUTATIVE (AFU_ORTHOLOGUE AFUA_2G01380)-RELATED"/>
    <property type="match status" value="1"/>
</dbReference>
<evidence type="ECO:0000259" key="1">
    <source>
        <dbReference type="PROSITE" id="PS51186"/>
    </source>
</evidence>
<sequence>MEASAPTDVAAVAALFEAYAASLPAGIGVQDFSAERATLPGQYAPPGGALILARAAEGTPLGCVGLRSIGDARGEIKRLYVAPEARGLGLGRALLEAATRAAVGLGHGAIWLDSLPSMTAAQALYRAAGFRPIPRYNDSQVPGTVFFGKDLP</sequence>
<keyword evidence="3" id="KW-1185">Reference proteome</keyword>
<dbReference type="Proteomes" id="UP001196068">
    <property type="component" value="Unassembled WGS sequence"/>
</dbReference>
<evidence type="ECO:0000313" key="2">
    <source>
        <dbReference type="EMBL" id="MBR0653485.1"/>
    </source>
</evidence>
<gene>
    <name evidence="2" type="ORF">GXW79_00180</name>
</gene>
<dbReference type="PANTHER" id="PTHR43305">
    <property type="entry name" value="FAMILY N-ACETYLTRANSFERASE, PUTATIVE (AFU_ORTHOLOGUE AFUA_2G01380)-RELATED"/>
    <property type="match status" value="1"/>
</dbReference>
<dbReference type="EMBL" id="JAAEDH010000001">
    <property type="protein sequence ID" value="MBR0653485.1"/>
    <property type="molecule type" value="Genomic_DNA"/>
</dbReference>
<dbReference type="Pfam" id="PF00583">
    <property type="entry name" value="Acetyltransf_1"/>
    <property type="match status" value="1"/>
</dbReference>
<name>A0AAF1JTU3_9PROT</name>
<proteinExistence type="predicted"/>
<accession>A0AAF1JTU3</accession>
<comment type="caution">
    <text evidence="2">The sequence shown here is derived from an EMBL/GenBank/DDBJ whole genome shotgun (WGS) entry which is preliminary data.</text>
</comment>
<organism evidence="2 3">
    <name type="scientific">Plastoroseomonas arctica</name>
    <dbReference type="NCBI Taxonomy" id="1509237"/>
    <lineage>
        <taxon>Bacteria</taxon>
        <taxon>Pseudomonadati</taxon>
        <taxon>Pseudomonadota</taxon>
        <taxon>Alphaproteobacteria</taxon>
        <taxon>Acetobacterales</taxon>
        <taxon>Acetobacteraceae</taxon>
        <taxon>Plastoroseomonas</taxon>
    </lineage>
</organism>
<evidence type="ECO:0000313" key="3">
    <source>
        <dbReference type="Proteomes" id="UP001196068"/>
    </source>
</evidence>
<dbReference type="InterPro" id="IPR052777">
    <property type="entry name" value="Acetyltransferase_Enz"/>
</dbReference>
<feature type="domain" description="N-acetyltransferase" evidence="1">
    <location>
        <begin position="1"/>
        <end position="152"/>
    </location>
</feature>
<dbReference type="AlphaFoldDB" id="A0AAF1JTU3"/>
<dbReference type="Gene3D" id="3.40.630.30">
    <property type="match status" value="1"/>
</dbReference>
<protein>
    <submittedName>
        <fullName evidence="2">GNAT family N-acetyltransferase</fullName>
    </submittedName>
</protein>
<dbReference type="GO" id="GO:0016747">
    <property type="term" value="F:acyltransferase activity, transferring groups other than amino-acyl groups"/>
    <property type="evidence" value="ECO:0007669"/>
    <property type="project" value="InterPro"/>
</dbReference>
<dbReference type="SUPFAM" id="SSF55729">
    <property type="entry name" value="Acyl-CoA N-acyltransferases (Nat)"/>
    <property type="match status" value="1"/>
</dbReference>
<reference evidence="2" key="1">
    <citation type="submission" date="2020-01" db="EMBL/GenBank/DDBJ databases">
        <authorList>
            <person name="Rat A."/>
        </authorList>
    </citation>
    <scope>NUCLEOTIDE SEQUENCE</scope>
    <source>
        <strain evidence="2">LMG 28251</strain>
    </source>
</reference>